<dbReference type="GO" id="GO:0098552">
    <property type="term" value="C:side of membrane"/>
    <property type="evidence" value="ECO:0007669"/>
    <property type="project" value="UniProtKB-KW"/>
</dbReference>
<keyword evidence="7" id="KW-0645">Protease</keyword>
<evidence type="ECO:0000256" key="13">
    <source>
        <dbReference type="ARBA" id="ARBA00023136"/>
    </source>
</evidence>
<evidence type="ECO:0000256" key="4">
    <source>
        <dbReference type="ARBA" id="ARBA00022475"/>
    </source>
</evidence>
<dbReference type="Pfam" id="PF08368">
    <property type="entry name" value="FAST_2"/>
    <property type="match status" value="1"/>
</dbReference>
<keyword evidence="14" id="KW-0325">Glycoprotein</keyword>
<evidence type="ECO:0000313" key="20">
    <source>
        <dbReference type="EMBL" id="MBZ3889820.1"/>
    </source>
</evidence>
<evidence type="ECO:0000256" key="17">
    <source>
        <dbReference type="ARBA" id="ARBA00071404"/>
    </source>
</evidence>
<keyword evidence="6 20" id="KW-0121">Carboxypeptidase</keyword>
<sequence>MNNKASSFLWNLRQFSTSVPKSRTLRQYPLEFCRPKNAHSNRKLRNLLLNDFHNGMQTAVRHLFQGAFILKTGYGDFQTKDLSTITVFRVNRLLCSRSLSIDSTGSLVSVGTSDHGLKKVNFHHETSGEDVLTKEIKPTPVSYRKLSEECNSLSDVLDTFSKAPTFPSSNYLSAMWTIAKRMSDDQRHFEKQLMFDHPAFNQLCEQTLREAKIMHYDHLLFSLHAIVKLGVPQNTLLVQTLLRLIQERINECDERCLSVLSTLLEAMEPCKNVHALRAGLRFLDVMANALTGSLHHISSENLLNAVCSFCVMNYFPLAPVNQLLQKNMVNELLTSGDIKRNAHKLHILDTCLKLDVTSYQKAMNISLPQQPSPPSHPNAKVTEALTSLLGGEGCFSKDVQLPHNYHIDFEIRMDTNKNQVLSFSDTDVTTATNMQRSLAQHRKQVVDKTGSPWKSLETYSYNKYHPMEEIYQWMSQISEKHAEVVTQHFLGMTYEMRPMYYLKISQPSNNPKKIIWMDCGIHAREWIAPAFCQWFVKEILQNYTDNPRISRYLRNLDFYVLPVLNIDGYIYTWTTDRLWRKSRSSYNNGTCFGSDLNRNFNVSWCSTGASQNCEDLTFCGTGPVSEPETKAVSSFVESKKEDILCFLTIHSYGQFILTPYGYTKNKPSNHEELIQVGQKAANALKAKHGTNYRVGSSADILYATSGSSRDWARDIGIPFSYTFELRDNGTYGFILPEVQVQPTCEEAMEAVLSILDDIYAKYWLSNTAGKVTSTTVLLSLLWLFTSLL</sequence>
<dbReference type="SMART" id="SM00631">
    <property type="entry name" value="Zn_pept"/>
    <property type="match status" value="1"/>
</dbReference>
<dbReference type="GO" id="GO:0006508">
    <property type="term" value="P:proteolysis"/>
    <property type="evidence" value="ECO:0007669"/>
    <property type="project" value="UniProtKB-KW"/>
</dbReference>
<dbReference type="GO" id="GO:0016324">
    <property type="term" value="C:apical plasma membrane"/>
    <property type="evidence" value="ECO:0007669"/>
    <property type="project" value="UniProtKB-SubCell"/>
</dbReference>
<dbReference type="SUPFAM" id="SSF53187">
    <property type="entry name" value="Zn-dependent exopeptidases"/>
    <property type="match status" value="1"/>
</dbReference>
<dbReference type="Pfam" id="PF06743">
    <property type="entry name" value="FAST_1"/>
    <property type="match status" value="1"/>
</dbReference>
<dbReference type="GO" id="GO:0005615">
    <property type="term" value="C:extracellular space"/>
    <property type="evidence" value="ECO:0007669"/>
    <property type="project" value="TreeGrafter"/>
</dbReference>
<dbReference type="InterPro" id="IPR057246">
    <property type="entry name" value="CARBOXYPEPT_ZN_1"/>
</dbReference>
<protein>
    <recommendedName>
        <fullName evidence="17">Carboxypeptidase O</fullName>
    </recommendedName>
</protein>
<dbReference type="PROSITE" id="PS52035">
    <property type="entry name" value="PEPTIDASE_M14"/>
    <property type="match status" value="1"/>
</dbReference>
<evidence type="ECO:0000256" key="8">
    <source>
        <dbReference type="ARBA" id="ARBA00022723"/>
    </source>
</evidence>
<evidence type="ECO:0000256" key="16">
    <source>
        <dbReference type="ARBA" id="ARBA00058352"/>
    </source>
</evidence>
<evidence type="ECO:0000256" key="6">
    <source>
        <dbReference type="ARBA" id="ARBA00022645"/>
    </source>
</evidence>
<keyword evidence="8" id="KW-0479">Metal-binding</keyword>
<dbReference type="PANTHER" id="PTHR11705">
    <property type="entry name" value="PROTEASE FAMILY M14 CARBOXYPEPTIDASE A,B"/>
    <property type="match status" value="1"/>
</dbReference>
<dbReference type="CDD" id="cd06247">
    <property type="entry name" value="M14_CPO"/>
    <property type="match status" value="1"/>
</dbReference>
<keyword evidence="13" id="KW-0472">Membrane</keyword>
<evidence type="ECO:0000256" key="12">
    <source>
        <dbReference type="ARBA" id="ARBA00023049"/>
    </source>
</evidence>
<dbReference type="EMBL" id="JAATJV010434582">
    <property type="protein sequence ID" value="MBZ3889820.1"/>
    <property type="molecule type" value="Genomic_DNA"/>
</dbReference>
<keyword evidence="12" id="KW-0482">Metalloprotease</keyword>
<organism evidence="20 21">
    <name type="scientific">Sciurus carolinensis</name>
    <name type="common">Eastern gray squirrel</name>
    <dbReference type="NCBI Taxonomy" id="30640"/>
    <lineage>
        <taxon>Eukaryota</taxon>
        <taxon>Metazoa</taxon>
        <taxon>Chordata</taxon>
        <taxon>Craniata</taxon>
        <taxon>Vertebrata</taxon>
        <taxon>Euteleostomi</taxon>
        <taxon>Mammalia</taxon>
        <taxon>Eutheria</taxon>
        <taxon>Euarchontoglires</taxon>
        <taxon>Glires</taxon>
        <taxon>Rodentia</taxon>
        <taxon>Sciuromorpha</taxon>
        <taxon>Sciuridae</taxon>
        <taxon>Sciurinae</taxon>
        <taxon>Sciurini</taxon>
        <taxon>Sciurus</taxon>
    </lineage>
</organism>
<dbReference type="PRINTS" id="PR00765">
    <property type="entry name" value="CRBOXYPTASEA"/>
</dbReference>
<keyword evidence="15" id="KW-0449">Lipoprotein</keyword>
<feature type="domain" description="Peptidase M14" evidence="19">
    <location>
        <begin position="463"/>
        <end position="758"/>
    </location>
</feature>
<keyword evidence="21" id="KW-1185">Reference proteome</keyword>
<feature type="active site" description="Proton donor/acceptor" evidence="18">
    <location>
        <position position="724"/>
    </location>
</feature>
<comment type="function">
    <text evidence="16">Carboxypeptidase which preferentially cleaves C-terminal acidic residues from peptides and proteins. Can also cleave C-terminal hydrophobic amino acids, with a preference for small residues over large residues.</text>
</comment>
<evidence type="ECO:0000256" key="18">
    <source>
        <dbReference type="PROSITE-ProRule" id="PRU01379"/>
    </source>
</evidence>
<evidence type="ECO:0000256" key="10">
    <source>
        <dbReference type="ARBA" id="ARBA00022801"/>
    </source>
</evidence>
<comment type="similarity">
    <text evidence="3 18">Belongs to the peptidase M14 family.</text>
</comment>
<evidence type="ECO:0000256" key="1">
    <source>
        <dbReference type="ARBA" id="ARBA00001947"/>
    </source>
</evidence>
<dbReference type="InterPro" id="IPR013579">
    <property type="entry name" value="FAST_2"/>
</dbReference>
<keyword evidence="11" id="KW-0862">Zinc</keyword>
<evidence type="ECO:0000259" key="19">
    <source>
        <dbReference type="PROSITE" id="PS52035"/>
    </source>
</evidence>
<dbReference type="PANTHER" id="PTHR11705:SF19">
    <property type="entry name" value="CARBOXYPEPTIDASE O"/>
    <property type="match status" value="1"/>
</dbReference>
<evidence type="ECO:0000256" key="5">
    <source>
        <dbReference type="ARBA" id="ARBA00022622"/>
    </source>
</evidence>
<evidence type="ECO:0000313" key="21">
    <source>
        <dbReference type="Proteomes" id="UP001166674"/>
    </source>
</evidence>
<keyword evidence="10" id="KW-0378">Hydrolase</keyword>
<comment type="caution">
    <text evidence="20">The sequence shown here is derived from an EMBL/GenBank/DDBJ whole genome shotgun (WGS) entry which is preliminary data.</text>
</comment>
<dbReference type="InterPro" id="IPR000834">
    <property type="entry name" value="Peptidase_M14"/>
</dbReference>
<comment type="subcellular location">
    <subcellularLocation>
        <location evidence="2">Apical cell membrane</location>
        <topology evidence="2">Lipid-anchor</topology>
        <topology evidence="2">GPI-anchor</topology>
    </subcellularLocation>
</comment>
<keyword evidence="9" id="KW-0732">Signal</keyword>
<dbReference type="InterPro" id="IPR033850">
    <property type="entry name" value="Carboxypeptidase_O"/>
</dbReference>
<dbReference type="Gene3D" id="3.40.630.10">
    <property type="entry name" value="Zn peptidases"/>
    <property type="match status" value="1"/>
</dbReference>
<dbReference type="Proteomes" id="UP001166674">
    <property type="component" value="Unassembled WGS sequence"/>
</dbReference>
<keyword evidence="4" id="KW-1003">Cell membrane</keyword>
<gene>
    <name evidence="20" type="ORF">SUZIE_204870</name>
</gene>
<name>A0AA41NG93_SCICA</name>
<dbReference type="FunFam" id="3.40.630.10:FF:000050">
    <property type="entry name" value="Carboxypeptidase O"/>
    <property type="match status" value="1"/>
</dbReference>
<proteinExistence type="inferred from homology"/>
<evidence type="ECO:0000256" key="11">
    <source>
        <dbReference type="ARBA" id="ARBA00022833"/>
    </source>
</evidence>
<comment type="cofactor">
    <cofactor evidence="1">
        <name>Zn(2+)</name>
        <dbReference type="ChEBI" id="CHEBI:29105"/>
    </cofactor>
</comment>
<dbReference type="GO" id="GO:0008270">
    <property type="term" value="F:zinc ion binding"/>
    <property type="evidence" value="ECO:0007669"/>
    <property type="project" value="InterPro"/>
</dbReference>
<evidence type="ECO:0000256" key="15">
    <source>
        <dbReference type="ARBA" id="ARBA00023288"/>
    </source>
</evidence>
<keyword evidence="5" id="KW-0336">GPI-anchor</keyword>
<accession>A0AA41NG93</accession>
<evidence type="ECO:0000256" key="9">
    <source>
        <dbReference type="ARBA" id="ARBA00022729"/>
    </source>
</evidence>
<dbReference type="AlphaFoldDB" id="A0AA41NG93"/>
<evidence type="ECO:0000256" key="2">
    <source>
        <dbReference type="ARBA" id="ARBA00004303"/>
    </source>
</evidence>
<evidence type="ECO:0000256" key="14">
    <source>
        <dbReference type="ARBA" id="ARBA00023180"/>
    </source>
</evidence>
<dbReference type="GO" id="GO:0004181">
    <property type="term" value="F:metallocarboxypeptidase activity"/>
    <property type="evidence" value="ECO:0007669"/>
    <property type="project" value="InterPro"/>
</dbReference>
<reference evidence="20" key="1">
    <citation type="submission" date="2020-03" db="EMBL/GenBank/DDBJ databases">
        <title>Studies in the Genomics of Life Span.</title>
        <authorList>
            <person name="Glass D."/>
        </authorList>
    </citation>
    <scope>NUCLEOTIDE SEQUENCE</scope>
    <source>
        <strain evidence="20">SUZIE</strain>
        <tissue evidence="20">Muscle</tissue>
    </source>
</reference>
<dbReference type="PROSITE" id="PS00132">
    <property type="entry name" value="CARBOXYPEPT_ZN_1"/>
    <property type="match status" value="1"/>
</dbReference>
<evidence type="ECO:0000256" key="3">
    <source>
        <dbReference type="ARBA" id="ARBA00005988"/>
    </source>
</evidence>
<dbReference type="GO" id="GO:0044528">
    <property type="term" value="P:regulation of mitochondrial mRNA stability"/>
    <property type="evidence" value="ECO:0007669"/>
    <property type="project" value="InterPro"/>
</dbReference>
<dbReference type="InterPro" id="IPR010622">
    <property type="entry name" value="FAST_Leu-rich"/>
</dbReference>
<evidence type="ECO:0000256" key="7">
    <source>
        <dbReference type="ARBA" id="ARBA00022670"/>
    </source>
</evidence>
<dbReference type="Pfam" id="PF00246">
    <property type="entry name" value="Peptidase_M14"/>
    <property type="match status" value="1"/>
</dbReference>